<dbReference type="GeneID" id="111249921"/>
<accession>A0A7M7K166</accession>
<sequence length="213" mass="24130">MSEQVGLPGTEGQLIDQANADESTVPSSISGILMRVLYRLLSLVPWGARGEIPVQCVFCRIARGDDPTSEIHYHDSQFVVISDIAPASTHHYLVIPKEHIRDVRCLDDRHIDMVRQMADHGRKVLELRGGKWDECRRGFHFPPFISVGHLHMHIISPESAMSKRNELTFRNDSYWFRSADAILEMLTRLQPTPSRLQTPSSDKNSTSMLAKLS</sequence>
<keyword evidence="11" id="KW-1185">Reference proteome</keyword>
<dbReference type="KEGG" id="vde:111249921"/>
<evidence type="ECO:0000256" key="3">
    <source>
        <dbReference type="ARBA" id="ARBA00024472"/>
    </source>
</evidence>
<keyword evidence="2" id="KW-0378">Hydrolase</keyword>
<dbReference type="RefSeq" id="XP_022660127.1">
    <property type="nucleotide sequence ID" value="XM_022804392.1"/>
</dbReference>
<feature type="region of interest" description="Disordered" evidence="8">
    <location>
        <begin position="191"/>
        <end position="213"/>
    </location>
</feature>
<name>A0A7M7K166_VARDE</name>
<protein>
    <recommendedName>
        <fullName evidence="5">Adenosine 5'-monophosphoramidase HINT3</fullName>
    </recommendedName>
    <alternativeName>
        <fullName evidence="6">Histidine triad nucleotide-binding protein 3</fullName>
    </alternativeName>
</protein>
<dbReference type="Pfam" id="PF11969">
    <property type="entry name" value="DcpS_C"/>
    <property type="match status" value="1"/>
</dbReference>
<keyword evidence="1" id="KW-0547">Nucleotide-binding</keyword>
<dbReference type="InParanoid" id="A0A7M7K166"/>
<evidence type="ECO:0000313" key="11">
    <source>
        <dbReference type="Proteomes" id="UP000594260"/>
    </source>
</evidence>
<dbReference type="GO" id="GO:0016787">
    <property type="term" value="F:hydrolase activity"/>
    <property type="evidence" value="ECO:0007669"/>
    <property type="project" value="UniProtKB-KW"/>
</dbReference>
<evidence type="ECO:0000256" key="5">
    <source>
        <dbReference type="ARBA" id="ARBA00039802"/>
    </source>
</evidence>
<dbReference type="GO" id="GO:0000166">
    <property type="term" value="F:nucleotide binding"/>
    <property type="evidence" value="ECO:0007669"/>
    <property type="project" value="UniProtKB-KW"/>
</dbReference>
<evidence type="ECO:0000259" key="9">
    <source>
        <dbReference type="PROSITE" id="PS51084"/>
    </source>
</evidence>
<evidence type="ECO:0000256" key="2">
    <source>
        <dbReference type="ARBA" id="ARBA00022801"/>
    </source>
</evidence>
<dbReference type="PANTHER" id="PTHR12486">
    <property type="entry name" value="APRATAXIN-RELATED"/>
    <property type="match status" value="1"/>
</dbReference>
<dbReference type="Gene3D" id="3.30.428.10">
    <property type="entry name" value="HIT-like"/>
    <property type="match status" value="1"/>
</dbReference>
<dbReference type="InterPro" id="IPR011146">
    <property type="entry name" value="HIT-like"/>
</dbReference>
<dbReference type="EnsemblMetazoa" id="XM_022804392">
    <property type="protein sequence ID" value="XP_022660127"/>
    <property type="gene ID" value="LOC111249921"/>
</dbReference>
<reference evidence="10" key="1">
    <citation type="submission" date="2021-01" db="UniProtKB">
        <authorList>
            <consortium name="EnsemblMetazoa"/>
        </authorList>
    </citation>
    <scope>IDENTIFICATION</scope>
</reference>
<dbReference type="OrthoDB" id="1915375at2759"/>
<evidence type="ECO:0000256" key="8">
    <source>
        <dbReference type="SAM" id="MobiDB-lite"/>
    </source>
</evidence>
<comment type="catalytic activity">
    <reaction evidence="3">
        <text>adenosine 5'-phosphoramidate + H2O = NH4(+) + AMP</text>
        <dbReference type="Rhea" id="RHEA:67916"/>
        <dbReference type="ChEBI" id="CHEBI:15377"/>
        <dbReference type="ChEBI" id="CHEBI:28938"/>
        <dbReference type="ChEBI" id="CHEBI:57890"/>
        <dbReference type="ChEBI" id="CHEBI:456215"/>
    </reaction>
</comment>
<dbReference type="PROSITE" id="PS51084">
    <property type="entry name" value="HIT_2"/>
    <property type="match status" value="1"/>
</dbReference>
<dbReference type="InterPro" id="IPR036265">
    <property type="entry name" value="HIT-like_sf"/>
</dbReference>
<dbReference type="AlphaFoldDB" id="A0A7M7K166"/>
<evidence type="ECO:0000256" key="7">
    <source>
        <dbReference type="PROSITE-ProRule" id="PRU00464"/>
    </source>
</evidence>
<evidence type="ECO:0000313" key="10">
    <source>
        <dbReference type="EnsemblMetazoa" id="XP_022660127"/>
    </source>
</evidence>
<dbReference type="FunCoup" id="A0A7M7K166">
    <property type="interactions" value="925"/>
</dbReference>
<comment type="similarity">
    <text evidence="4">Belongs to the HINT family.</text>
</comment>
<dbReference type="Proteomes" id="UP000594260">
    <property type="component" value="Unplaced"/>
</dbReference>
<evidence type="ECO:0000256" key="4">
    <source>
        <dbReference type="ARBA" id="ARBA00025764"/>
    </source>
</evidence>
<proteinExistence type="inferred from homology"/>
<organism evidence="10 11">
    <name type="scientific">Varroa destructor</name>
    <name type="common">Honeybee mite</name>
    <dbReference type="NCBI Taxonomy" id="109461"/>
    <lineage>
        <taxon>Eukaryota</taxon>
        <taxon>Metazoa</taxon>
        <taxon>Ecdysozoa</taxon>
        <taxon>Arthropoda</taxon>
        <taxon>Chelicerata</taxon>
        <taxon>Arachnida</taxon>
        <taxon>Acari</taxon>
        <taxon>Parasitiformes</taxon>
        <taxon>Mesostigmata</taxon>
        <taxon>Gamasina</taxon>
        <taxon>Dermanyssoidea</taxon>
        <taxon>Varroidae</taxon>
        <taxon>Varroa</taxon>
    </lineage>
</organism>
<dbReference type="OMA" id="MHIISPE"/>
<dbReference type="PANTHER" id="PTHR12486:SF5">
    <property type="entry name" value="ADENOSINE 5'-MONOPHOSPHORAMIDASE HINT3"/>
    <property type="match status" value="1"/>
</dbReference>
<evidence type="ECO:0000256" key="6">
    <source>
        <dbReference type="ARBA" id="ARBA00042361"/>
    </source>
</evidence>
<feature type="short sequence motif" description="Histidine triad motif" evidence="7">
    <location>
        <begin position="149"/>
        <end position="153"/>
    </location>
</feature>
<feature type="domain" description="HIT" evidence="9">
    <location>
        <begin position="57"/>
        <end position="169"/>
    </location>
</feature>
<evidence type="ECO:0000256" key="1">
    <source>
        <dbReference type="ARBA" id="ARBA00022741"/>
    </source>
</evidence>
<dbReference type="SUPFAM" id="SSF54197">
    <property type="entry name" value="HIT-like"/>
    <property type="match status" value="1"/>
</dbReference>